<dbReference type="EMBL" id="CP003273">
    <property type="protein sequence ID" value="AGL01924.1"/>
    <property type="molecule type" value="Genomic_DNA"/>
</dbReference>
<proteinExistence type="predicted"/>
<name>R4KH36_9FIRM</name>
<keyword evidence="1" id="KW-1133">Transmembrane helix</keyword>
<protein>
    <submittedName>
        <fullName evidence="2">Uncharacterized protein</fullName>
    </submittedName>
</protein>
<reference evidence="2 3" key="1">
    <citation type="submission" date="2012-01" db="EMBL/GenBank/DDBJ databases">
        <title>Complete sequence of Desulfotomaculum gibsoniae DSM 7213.</title>
        <authorList>
            <consortium name="US DOE Joint Genome Institute"/>
            <person name="Lucas S."/>
            <person name="Han J."/>
            <person name="Lapidus A."/>
            <person name="Cheng J.-F."/>
            <person name="Goodwin L."/>
            <person name="Pitluck S."/>
            <person name="Peters L."/>
            <person name="Ovchinnikova G."/>
            <person name="Teshima H."/>
            <person name="Detter J.C."/>
            <person name="Han C."/>
            <person name="Tapia R."/>
            <person name="Land M."/>
            <person name="Hauser L."/>
            <person name="Kyrpides N."/>
            <person name="Ivanova N."/>
            <person name="Pagani I."/>
            <person name="Parshina S."/>
            <person name="Plugge C."/>
            <person name="Muyzer G."/>
            <person name="Kuever J."/>
            <person name="Ivanova A."/>
            <person name="Nazina T."/>
            <person name="Klenk H.-P."/>
            <person name="Brambilla E."/>
            <person name="Spring S."/>
            <person name="Stams A.F."/>
            <person name="Woyke T."/>
        </authorList>
    </citation>
    <scope>NUCLEOTIDE SEQUENCE [LARGE SCALE GENOMIC DNA]</scope>
    <source>
        <strain evidence="2 3">DSM 7213</strain>
    </source>
</reference>
<evidence type="ECO:0000313" key="3">
    <source>
        <dbReference type="Proteomes" id="UP000013520"/>
    </source>
</evidence>
<sequence length="58" mass="6685">MQSVVIIPLFNVFLVMAFLVIFSVIIDFVLQRLFSLLKQRYCGSQSIEVESTFEKALL</sequence>
<keyword evidence="1" id="KW-0472">Membrane</keyword>
<accession>R4KH36</accession>
<keyword evidence="3" id="KW-1185">Reference proteome</keyword>
<dbReference type="KEGG" id="dgi:Desgi_2517"/>
<evidence type="ECO:0000313" key="2">
    <source>
        <dbReference type="EMBL" id="AGL01924.1"/>
    </source>
</evidence>
<keyword evidence="1" id="KW-0812">Transmembrane</keyword>
<dbReference type="AlphaFoldDB" id="R4KH36"/>
<organism evidence="2 3">
    <name type="scientific">Desulfoscipio gibsoniae DSM 7213</name>
    <dbReference type="NCBI Taxonomy" id="767817"/>
    <lineage>
        <taxon>Bacteria</taxon>
        <taxon>Bacillati</taxon>
        <taxon>Bacillota</taxon>
        <taxon>Clostridia</taxon>
        <taxon>Eubacteriales</taxon>
        <taxon>Desulfallaceae</taxon>
        <taxon>Desulfoscipio</taxon>
    </lineage>
</organism>
<dbReference type="Proteomes" id="UP000013520">
    <property type="component" value="Chromosome"/>
</dbReference>
<evidence type="ECO:0000256" key="1">
    <source>
        <dbReference type="SAM" id="Phobius"/>
    </source>
</evidence>
<gene>
    <name evidence="2" type="ORF">Desgi_2517</name>
</gene>
<feature type="transmembrane region" description="Helical" evidence="1">
    <location>
        <begin position="6"/>
        <end position="30"/>
    </location>
</feature>
<dbReference type="STRING" id="767817.Desgi_2517"/>
<dbReference type="HOGENOM" id="CLU_2971974_0_0_9"/>